<evidence type="ECO:0000259" key="8">
    <source>
        <dbReference type="Pfam" id="PF00933"/>
    </source>
</evidence>
<dbReference type="GO" id="GO:0004563">
    <property type="term" value="F:beta-N-acetylhexosaminidase activity"/>
    <property type="evidence" value="ECO:0007669"/>
    <property type="project" value="UniProtKB-EC"/>
</dbReference>
<dbReference type="AlphaFoldDB" id="A0A9X4ALU7"/>
<evidence type="ECO:0000256" key="6">
    <source>
        <dbReference type="RuleBase" id="RU361161"/>
    </source>
</evidence>
<dbReference type="GO" id="GO:0009254">
    <property type="term" value="P:peptidoglycan turnover"/>
    <property type="evidence" value="ECO:0007669"/>
    <property type="project" value="TreeGrafter"/>
</dbReference>
<comment type="similarity">
    <text evidence="2 6">Belongs to the glycosyl hydrolase 3 family.</text>
</comment>
<organism evidence="10 11">
    <name type="scientific">Terrihalobacillus insolitus</name>
    <dbReference type="NCBI Taxonomy" id="2950438"/>
    <lineage>
        <taxon>Bacteria</taxon>
        <taxon>Bacillati</taxon>
        <taxon>Bacillota</taxon>
        <taxon>Bacilli</taxon>
        <taxon>Bacillales</taxon>
        <taxon>Bacillaceae</taxon>
        <taxon>Terrihalobacillus</taxon>
    </lineage>
</organism>
<dbReference type="SUPFAM" id="SSF52279">
    <property type="entry name" value="Beta-D-glucan exohydrolase, C-terminal domain"/>
    <property type="match status" value="1"/>
</dbReference>
<evidence type="ECO:0000256" key="5">
    <source>
        <dbReference type="ARBA" id="ARBA00023295"/>
    </source>
</evidence>
<reference evidence="10" key="1">
    <citation type="submission" date="2022-06" db="EMBL/GenBank/DDBJ databases">
        <title>Aquibacillus sp. a new bacterium isolated from soil saline samples.</title>
        <authorList>
            <person name="Galisteo C."/>
            <person name="De La Haba R."/>
            <person name="Sanchez-Porro C."/>
            <person name="Ventosa A."/>
        </authorList>
    </citation>
    <scope>NUCLEOTIDE SEQUENCE</scope>
    <source>
        <strain evidence="10">3ASR75-11</strain>
    </source>
</reference>
<feature type="domain" description="Glycoside hydrolase family 3 N-terminal" evidence="8">
    <location>
        <begin position="54"/>
        <end position="395"/>
    </location>
</feature>
<dbReference type="Pfam" id="PF01915">
    <property type="entry name" value="Glyco_hydro_3_C"/>
    <property type="match status" value="1"/>
</dbReference>
<dbReference type="InterPro" id="IPR001764">
    <property type="entry name" value="Glyco_hydro_3_N"/>
</dbReference>
<dbReference type="InterPro" id="IPR050226">
    <property type="entry name" value="NagZ_Beta-hexosaminidase"/>
</dbReference>
<protein>
    <recommendedName>
        <fullName evidence="3">beta-N-acetylhexosaminidase</fullName>
        <ecNumber evidence="3">3.2.1.52</ecNumber>
    </recommendedName>
</protein>
<evidence type="ECO:0000256" key="7">
    <source>
        <dbReference type="SAM" id="SignalP"/>
    </source>
</evidence>
<dbReference type="InterPro" id="IPR036962">
    <property type="entry name" value="Glyco_hydro_3_N_sf"/>
</dbReference>
<keyword evidence="5 6" id="KW-0326">Glycosidase</keyword>
<dbReference type="RefSeq" id="WP_272435937.1">
    <property type="nucleotide sequence ID" value="NZ_JAMQKB010000004.1"/>
</dbReference>
<dbReference type="EMBL" id="JAMQKB010000004">
    <property type="protein sequence ID" value="MDC3424134.1"/>
    <property type="molecule type" value="Genomic_DNA"/>
</dbReference>
<comment type="caution">
    <text evidence="10">The sequence shown here is derived from an EMBL/GenBank/DDBJ whole genome shotgun (WGS) entry which is preliminary data.</text>
</comment>
<keyword evidence="7" id="KW-0732">Signal</keyword>
<evidence type="ECO:0000313" key="10">
    <source>
        <dbReference type="EMBL" id="MDC3424134.1"/>
    </source>
</evidence>
<feature type="domain" description="Glycoside hydrolase family 3 C-terminal" evidence="9">
    <location>
        <begin position="432"/>
        <end position="583"/>
    </location>
</feature>
<gene>
    <name evidence="10" type="ORF">NC797_06380</name>
</gene>
<name>A0A9X4ALU7_9BACI</name>
<dbReference type="Gene3D" id="3.20.20.300">
    <property type="entry name" value="Glycoside hydrolase, family 3, N-terminal domain"/>
    <property type="match status" value="1"/>
</dbReference>
<dbReference type="SUPFAM" id="SSF51445">
    <property type="entry name" value="(Trans)glycosidases"/>
    <property type="match status" value="1"/>
</dbReference>
<comment type="catalytic activity">
    <reaction evidence="1">
        <text>Hydrolysis of terminal non-reducing N-acetyl-D-hexosamine residues in N-acetyl-beta-D-hexosaminides.</text>
        <dbReference type="EC" id="3.2.1.52"/>
    </reaction>
</comment>
<dbReference type="PANTHER" id="PTHR30480">
    <property type="entry name" value="BETA-HEXOSAMINIDASE-RELATED"/>
    <property type="match status" value="1"/>
</dbReference>
<dbReference type="GO" id="GO:0005975">
    <property type="term" value="P:carbohydrate metabolic process"/>
    <property type="evidence" value="ECO:0007669"/>
    <property type="project" value="InterPro"/>
</dbReference>
<evidence type="ECO:0000256" key="1">
    <source>
        <dbReference type="ARBA" id="ARBA00001231"/>
    </source>
</evidence>
<feature type="signal peptide" evidence="7">
    <location>
        <begin position="1"/>
        <end position="26"/>
    </location>
</feature>
<feature type="chain" id="PRO_5040827874" description="beta-N-acetylhexosaminidase" evidence="7">
    <location>
        <begin position="27"/>
        <end position="593"/>
    </location>
</feature>
<dbReference type="FunFam" id="3.20.20.300:FF:000014">
    <property type="entry name" value="Beta-hexosaminidase, lipoprotein"/>
    <property type="match status" value="1"/>
</dbReference>
<evidence type="ECO:0000259" key="9">
    <source>
        <dbReference type="Pfam" id="PF01915"/>
    </source>
</evidence>
<dbReference type="PRINTS" id="PR00133">
    <property type="entry name" value="GLHYDRLASE3"/>
</dbReference>
<dbReference type="Gene3D" id="3.40.50.1700">
    <property type="entry name" value="Glycoside hydrolase family 3 C-terminal domain"/>
    <property type="match status" value="1"/>
</dbReference>
<dbReference type="Proteomes" id="UP001145050">
    <property type="component" value="Unassembled WGS sequence"/>
</dbReference>
<evidence type="ECO:0000313" key="11">
    <source>
        <dbReference type="Proteomes" id="UP001145050"/>
    </source>
</evidence>
<proteinExistence type="inferred from homology"/>
<keyword evidence="11" id="KW-1185">Reference proteome</keyword>
<evidence type="ECO:0000256" key="3">
    <source>
        <dbReference type="ARBA" id="ARBA00012663"/>
    </source>
</evidence>
<dbReference type="PANTHER" id="PTHR30480:SF13">
    <property type="entry name" value="BETA-HEXOSAMINIDASE"/>
    <property type="match status" value="1"/>
</dbReference>
<dbReference type="InterPro" id="IPR019800">
    <property type="entry name" value="Glyco_hydro_3_AS"/>
</dbReference>
<keyword evidence="4 6" id="KW-0378">Hydrolase</keyword>
<accession>A0A9X4ALU7</accession>
<dbReference type="InterPro" id="IPR002772">
    <property type="entry name" value="Glyco_hydro_3_C"/>
</dbReference>
<evidence type="ECO:0000256" key="2">
    <source>
        <dbReference type="ARBA" id="ARBA00005336"/>
    </source>
</evidence>
<dbReference type="Pfam" id="PF00933">
    <property type="entry name" value="Glyco_hydro_3"/>
    <property type="match status" value="1"/>
</dbReference>
<sequence length="593" mass="64458">MRKSRLFTMLIVATVFLLSLPMYALAGWDDPTKPGWKDGEAKRGWIQSKIENMTLEEKIGQLFIVHVYGKNPTDENYENVNISQNRGGKNFKDVIEKYKIGGVIYFNWTQNIGTPLDATQVNDLSNGLQDIAMDQRMPIPLFVSTDQEGGIVQRVTTPGTVFPGNMALGATRSTEYASKSAGVLGTELKSLGINMNFAPVADVNMNPANPVIGVRSFGEDPQLVSDMTVAQVNAYQDQNVSATAKHFPGHGDTDVDSHYGLPQINHDLETLNNIDLKPFKAAIDAGIDSIMTAHIVVPAFDNSGLPATLSKPILTGVLREQLGFDGLIITDSLGMSGANVMEPERVPVEAFKAGADILLNPPDVDLAYNAMLEAVKNGEVSEKRLDESVYRILKVKMKRGLFEDPFTDASATQSIGTEENLALAQEIANKSITLVKNENNVLPINDESQNLLVTGPSSAKPTLLSDLLNNEGLKSTSYKTNTWPTDAQINAAVEQSQGADKIIVTTYSANTNNSQQKLVNALLDTGKPVIVSAIRNPYDLMVFPEVDSYLATYGYQDVSIEALSRVVTGEVNPSGKLPVTIPNLYDFGYGKSY</sequence>
<evidence type="ECO:0000256" key="4">
    <source>
        <dbReference type="ARBA" id="ARBA00022801"/>
    </source>
</evidence>
<dbReference type="InterPro" id="IPR036881">
    <property type="entry name" value="Glyco_hydro_3_C_sf"/>
</dbReference>
<dbReference type="InterPro" id="IPR017853">
    <property type="entry name" value="GH"/>
</dbReference>
<dbReference type="EC" id="3.2.1.52" evidence="3"/>
<dbReference type="PROSITE" id="PS00775">
    <property type="entry name" value="GLYCOSYL_HYDROL_F3"/>
    <property type="match status" value="1"/>
</dbReference>